<accession>A0A4U1J7I4</accession>
<dbReference type="Proteomes" id="UP000309215">
    <property type="component" value="Unassembled WGS sequence"/>
</dbReference>
<name>A0A4U1J7I4_9BACT</name>
<comment type="caution">
    <text evidence="5">The sequence shown here is derived from an EMBL/GenBank/DDBJ whole genome shotgun (WGS) entry which is preliminary data.</text>
</comment>
<evidence type="ECO:0000256" key="3">
    <source>
        <dbReference type="RuleBase" id="RU361153"/>
    </source>
</evidence>
<dbReference type="Pfam" id="PF00150">
    <property type="entry name" value="Cellulase"/>
    <property type="match status" value="1"/>
</dbReference>
<dbReference type="SUPFAM" id="SSF51445">
    <property type="entry name" value="(Trans)glycosidases"/>
    <property type="match status" value="1"/>
</dbReference>
<dbReference type="EMBL" id="SSMQ01000030">
    <property type="protein sequence ID" value="TKD03341.1"/>
    <property type="molecule type" value="Genomic_DNA"/>
</dbReference>
<keyword evidence="6" id="KW-1185">Reference proteome</keyword>
<evidence type="ECO:0000313" key="5">
    <source>
        <dbReference type="EMBL" id="TKD03341.1"/>
    </source>
</evidence>
<organism evidence="5 6">
    <name type="scientific">Polyangium fumosum</name>
    <dbReference type="NCBI Taxonomy" id="889272"/>
    <lineage>
        <taxon>Bacteria</taxon>
        <taxon>Pseudomonadati</taxon>
        <taxon>Myxococcota</taxon>
        <taxon>Polyangia</taxon>
        <taxon>Polyangiales</taxon>
        <taxon>Polyangiaceae</taxon>
        <taxon>Polyangium</taxon>
    </lineage>
</organism>
<dbReference type="OrthoDB" id="1153097at2"/>
<keyword evidence="1 3" id="KW-0378">Hydrolase</keyword>
<dbReference type="GO" id="GO:0000272">
    <property type="term" value="P:polysaccharide catabolic process"/>
    <property type="evidence" value="ECO:0007669"/>
    <property type="project" value="InterPro"/>
</dbReference>
<gene>
    <name evidence="5" type="ORF">E8A74_26585</name>
</gene>
<evidence type="ECO:0000259" key="4">
    <source>
        <dbReference type="Pfam" id="PF00150"/>
    </source>
</evidence>
<dbReference type="GO" id="GO:0004553">
    <property type="term" value="F:hydrolase activity, hydrolyzing O-glycosyl compounds"/>
    <property type="evidence" value="ECO:0007669"/>
    <property type="project" value="InterPro"/>
</dbReference>
<keyword evidence="2 3" id="KW-0326">Glycosidase</keyword>
<comment type="similarity">
    <text evidence="3">Belongs to the glycosyl hydrolase 5 (cellulase A) family.</text>
</comment>
<dbReference type="PANTHER" id="PTHR31263:SF0">
    <property type="entry name" value="CELLULASE FAMILY PROTEIN (AFU_ORTHOLOGUE AFUA_5G14560)"/>
    <property type="match status" value="1"/>
</dbReference>
<dbReference type="PANTHER" id="PTHR31263">
    <property type="entry name" value="CELLULASE FAMILY PROTEIN (AFU_ORTHOLOGUE AFUA_5G14560)"/>
    <property type="match status" value="1"/>
</dbReference>
<feature type="domain" description="Glycoside hydrolase family 5" evidence="4">
    <location>
        <begin position="16"/>
        <end position="338"/>
    </location>
</feature>
<sequence length="383" mass="41477">MPPLPLHTEGRWILDASGERFKFAAVNWYGAEEMDYVPAGLEIAEIGAIAARIRALGFNAVRLPWSNEMVDLNPVVGDAVVSANPKLKGKTALEVFDAVIDALAYEGLVVLLDNHVSEADWCCSDTDQNGLWYTSKYPEATWLKHWEALAKRYATQPAVVAADLRNEPRPVLEAGCQACTQCPCGSCGCVTPVWGGGDPATDWHGAATRGGNAVLKENPNLLIVVEGLNYASDLGGPYTLPVTLDVPGRVVYSAHDYAWFHTGLSDYQELKTELGNKWGYILTQGQPFTAPVLVGEFGTCHNAATCVSDATGQGFWFSALRTYLSEADIDWAYWSVNGTQARGTGRVFGAEETYGILDTKWEAPASEPLLSSLQALQAVTQKP</sequence>
<evidence type="ECO:0000313" key="6">
    <source>
        <dbReference type="Proteomes" id="UP000309215"/>
    </source>
</evidence>
<dbReference type="AlphaFoldDB" id="A0A4U1J7I4"/>
<dbReference type="Gene3D" id="3.20.20.80">
    <property type="entry name" value="Glycosidases"/>
    <property type="match status" value="1"/>
</dbReference>
<proteinExistence type="inferred from homology"/>
<evidence type="ECO:0000256" key="1">
    <source>
        <dbReference type="ARBA" id="ARBA00022801"/>
    </source>
</evidence>
<reference evidence="5 6" key="1">
    <citation type="submission" date="2019-04" db="EMBL/GenBank/DDBJ databases">
        <authorList>
            <person name="Li Y."/>
            <person name="Wang J."/>
        </authorList>
    </citation>
    <scope>NUCLEOTIDE SEQUENCE [LARGE SCALE GENOMIC DNA]</scope>
    <source>
        <strain evidence="5 6">DSM 14668</strain>
    </source>
</reference>
<dbReference type="InterPro" id="IPR017853">
    <property type="entry name" value="GH"/>
</dbReference>
<evidence type="ECO:0000256" key="2">
    <source>
        <dbReference type="ARBA" id="ARBA00023295"/>
    </source>
</evidence>
<dbReference type="InterPro" id="IPR001547">
    <property type="entry name" value="Glyco_hydro_5"/>
</dbReference>
<protein>
    <submittedName>
        <fullName evidence="5">Glycoside hydrolase family 5 protein</fullName>
    </submittedName>
</protein>